<gene>
    <name evidence="2" type="ORF">NA57DRAFT_77464</name>
</gene>
<dbReference type="OrthoDB" id="2446291at2759"/>
<organism evidence="2 3">
    <name type="scientific">Rhizodiscina lignyota</name>
    <dbReference type="NCBI Taxonomy" id="1504668"/>
    <lineage>
        <taxon>Eukaryota</taxon>
        <taxon>Fungi</taxon>
        <taxon>Dikarya</taxon>
        <taxon>Ascomycota</taxon>
        <taxon>Pezizomycotina</taxon>
        <taxon>Dothideomycetes</taxon>
        <taxon>Pleosporomycetidae</taxon>
        <taxon>Aulographales</taxon>
        <taxon>Rhizodiscinaceae</taxon>
        <taxon>Rhizodiscina</taxon>
    </lineage>
</organism>
<proteinExistence type="predicted"/>
<feature type="compositionally biased region" description="Polar residues" evidence="1">
    <location>
        <begin position="80"/>
        <end position="91"/>
    </location>
</feature>
<accession>A0A9P4M4V4</accession>
<protein>
    <submittedName>
        <fullName evidence="2">Uncharacterized protein</fullName>
    </submittedName>
</protein>
<name>A0A9P4M4V4_9PEZI</name>
<feature type="region of interest" description="Disordered" evidence="1">
    <location>
        <begin position="236"/>
        <end position="267"/>
    </location>
</feature>
<reference evidence="2" key="1">
    <citation type="journal article" date="2020" name="Stud. Mycol.">
        <title>101 Dothideomycetes genomes: a test case for predicting lifestyles and emergence of pathogens.</title>
        <authorList>
            <person name="Haridas S."/>
            <person name="Albert R."/>
            <person name="Binder M."/>
            <person name="Bloem J."/>
            <person name="Labutti K."/>
            <person name="Salamov A."/>
            <person name="Andreopoulos B."/>
            <person name="Baker S."/>
            <person name="Barry K."/>
            <person name="Bills G."/>
            <person name="Bluhm B."/>
            <person name="Cannon C."/>
            <person name="Castanera R."/>
            <person name="Culley D."/>
            <person name="Daum C."/>
            <person name="Ezra D."/>
            <person name="Gonzalez J."/>
            <person name="Henrissat B."/>
            <person name="Kuo A."/>
            <person name="Liang C."/>
            <person name="Lipzen A."/>
            <person name="Lutzoni F."/>
            <person name="Magnuson J."/>
            <person name="Mondo S."/>
            <person name="Nolan M."/>
            <person name="Ohm R."/>
            <person name="Pangilinan J."/>
            <person name="Park H.-J."/>
            <person name="Ramirez L."/>
            <person name="Alfaro M."/>
            <person name="Sun H."/>
            <person name="Tritt A."/>
            <person name="Yoshinaga Y."/>
            <person name="Zwiers L.-H."/>
            <person name="Turgeon B."/>
            <person name="Goodwin S."/>
            <person name="Spatafora J."/>
            <person name="Crous P."/>
            <person name="Grigoriev I."/>
        </authorList>
    </citation>
    <scope>NUCLEOTIDE SEQUENCE</scope>
    <source>
        <strain evidence="2">CBS 133067</strain>
    </source>
</reference>
<feature type="region of interest" description="Disordered" evidence="1">
    <location>
        <begin position="1"/>
        <end position="98"/>
    </location>
</feature>
<sequence>MASAPCYLGMALQPRKRAREEDDDGDLALLFAEKKRRTSDNAESTPRLSSLPLRNTFPHFPNSQEYRPTSNPGISDESTDGSPVSTNSPPEFSSDVDMDMDDDMVSIVESHSPPTPIQPTNRPAKLAPAPYRGLLTSEGRVPTPIHSTFFSGGSPSIPRSSSDVSDMDLADVRPQIQIVRSPMAPPPRKSGYRDHPMPSPIRESLQSPREVPMPSPTQNGSMETSIATANQMSRLSVNGGDSMEVDDARSSDGFSPRKGRARSGALSTQKTRFVMGYREDCEKCRAKVPGHFSHYIPM</sequence>
<feature type="compositionally biased region" description="Polar residues" evidence="1">
    <location>
        <begin position="61"/>
        <end position="73"/>
    </location>
</feature>
<evidence type="ECO:0000313" key="2">
    <source>
        <dbReference type="EMBL" id="KAF2097210.1"/>
    </source>
</evidence>
<evidence type="ECO:0000313" key="3">
    <source>
        <dbReference type="Proteomes" id="UP000799772"/>
    </source>
</evidence>
<dbReference type="Proteomes" id="UP000799772">
    <property type="component" value="Unassembled WGS sequence"/>
</dbReference>
<comment type="caution">
    <text evidence="2">The sequence shown here is derived from an EMBL/GenBank/DDBJ whole genome shotgun (WGS) entry which is preliminary data.</text>
</comment>
<dbReference type="EMBL" id="ML978128">
    <property type="protein sequence ID" value="KAF2097210.1"/>
    <property type="molecule type" value="Genomic_DNA"/>
</dbReference>
<dbReference type="AlphaFoldDB" id="A0A9P4M4V4"/>
<evidence type="ECO:0000256" key="1">
    <source>
        <dbReference type="SAM" id="MobiDB-lite"/>
    </source>
</evidence>
<feature type="region of interest" description="Disordered" evidence="1">
    <location>
        <begin position="181"/>
        <end position="222"/>
    </location>
</feature>
<keyword evidence="3" id="KW-1185">Reference proteome</keyword>